<dbReference type="HOGENOM" id="CLU_767438_0_0_1"/>
<gene>
    <name evidence="1" type="ORF">MGU_07840</name>
</gene>
<sequence>MAEKRYENNNVLDHIFGVVFLGSPHIEDASRLDLNIVESIVFIKELANFPSNSAAMLYGISSNHENICKVEIVGELYKAKACMINAAVTKQKLVSTAQDVSEAEWCNELRIHRARTPQLLRLSKGLNRTAVCRSLEPKQNLKRNSRTTPASAGYSWQFSYEVVSTTNHLELEKPKLSIPCFSIGSQTRKSPFFGRDDILRLIDKSLLPEIVPLPIGDELIHSASLKTFAHFGAGGIGETGLASEYVFTRKDEYSAIFWVTGDSRNILLEDFARIAVDFGLQDKNEAQDLAEACALVKGWLCNPVKNLEAPLGSHDNEIPWLFVLDNVNDWGTIEDFWHNTGIGSILITSRDPLSKSHIHTA</sequence>
<dbReference type="SUPFAM" id="SSF52540">
    <property type="entry name" value="P-loop containing nucleoside triphosphate hydrolases"/>
    <property type="match status" value="1"/>
</dbReference>
<keyword evidence="2" id="KW-1185">Reference proteome</keyword>
<dbReference type="AlphaFoldDB" id="A0A0B4GZD1"/>
<dbReference type="Gene3D" id="3.40.50.300">
    <property type="entry name" value="P-loop containing nucleotide triphosphate hydrolases"/>
    <property type="match status" value="1"/>
</dbReference>
<dbReference type="PANTHER" id="PTHR35205:SF1">
    <property type="entry name" value="ZU5 DOMAIN-CONTAINING PROTEIN"/>
    <property type="match status" value="1"/>
</dbReference>
<organism evidence="1 2">
    <name type="scientific">Metarhizium guizhouense (strain ARSEF 977)</name>
    <dbReference type="NCBI Taxonomy" id="1276136"/>
    <lineage>
        <taxon>Eukaryota</taxon>
        <taxon>Fungi</taxon>
        <taxon>Dikarya</taxon>
        <taxon>Ascomycota</taxon>
        <taxon>Pezizomycotina</taxon>
        <taxon>Sordariomycetes</taxon>
        <taxon>Hypocreomycetidae</taxon>
        <taxon>Hypocreales</taxon>
        <taxon>Clavicipitaceae</taxon>
        <taxon>Metarhizium</taxon>
    </lineage>
</organism>
<protein>
    <submittedName>
        <fullName evidence="1">NB-ARC and TPR domain protein</fullName>
    </submittedName>
</protein>
<evidence type="ECO:0000313" key="1">
    <source>
        <dbReference type="EMBL" id="KID85047.1"/>
    </source>
</evidence>
<reference evidence="1 2" key="1">
    <citation type="journal article" date="2014" name="Proc. Natl. Acad. Sci. U.S.A.">
        <title>Trajectory and genomic determinants of fungal-pathogen speciation and host adaptation.</title>
        <authorList>
            <person name="Hu X."/>
            <person name="Xiao G."/>
            <person name="Zheng P."/>
            <person name="Shang Y."/>
            <person name="Su Y."/>
            <person name="Zhang X."/>
            <person name="Liu X."/>
            <person name="Zhan S."/>
            <person name="St Leger R.J."/>
            <person name="Wang C."/>
        </authorList>
    </citation>
    <scope>NUCLEOTIDE SEQUENCE [LARGE SCALE GENOMIC DNA]</scope>
    <source>
        <strain evidence="1 2">ARSEF 977</strain>
    </source>
</reference>
<evidence type="ECO:0000313" key="2">
    <source>
        <dbReference type="Proteomes" id="UP000031192"/>
    </source>
</evidence>
<accession>A0A0B4GZD1</accession>
<proteinExistence type="predicted"/>
<comment type="caution">
    <text evidence="1">The sequence shown here is derived from an EMBL/GenBank/DDBJ whole genome shotgun (WGS) entry which is preliminary data.</text>
</comment>
<dbReference type="InterPro" id="IPR027417">
    <property type="entry name" value="P-loop_NTPase"/>
</dbReference>
<dbReference type="EMBL" id="AZNH01000035">
    <property type="protein sequence ID" value="KID85047.1"/>
    <property type="molecule type" value="Genomic_DNA"/>
</dbReference>
<name>A0A0B4GZD1_METGA</name>
<dbReference type="Proteomes" id="UP000031192">
    <property type="component" value="Unassembled WGS sequence"/>
</dbReference>
<dbReference type="PANTHER" id="PTHR35205">
    <property type="entry name" value="NB-ARC AND TPR DOMAIN PROTEIN"/>
    <property type="match status" value="1"/>
</dbReference>